<accession>A0A2P6PP93</accession>
<organism evidence="9 10">
    <name type="scientific">Rosa chinensis</name>
    <name type="common">China rose</name>
    <dbReference type="NCBI Taxonomy" id="74649"/>
    <lineage>
        <taxon>Eukaryota</taxon>
        <taxon>Viridiplantae</taxon>
        <taxon>Streptophyta</taxon>
        <taxon>Embryophyta</taxon>
        <taxon>Tracheophyta</taxon>
        <taxon>Spermatophyta</taxon>
        <taxon>Magnoliopsida</taxon>
        <taxon>eudicotyledons</taxon>
        <taxon>Gunneridae</taxon>
        <taxon>Pentapetalae</taxon>
        <taxon>rosids</taxon>
        <taxon>fabids</taxon>
        <taxon>Rosales</taxon>
        <taxon>Rosaceae</taxon>
        <taxon>Rosoideae</taxon>
        <taxon>Rosoideae incertae sedis</taxon>
        <taxon>Rosa</taxon>
    </lineage>
</organism>
<evidence type="ECO:0000313" key="10">
    <source>
        <dbReference type="Proteomes" id="UP000238479"/>
    </source>
</evidence>
<keyword evidence="6 8" id="KW-0472">Membrane</keyword>
<keyword evidence="5 8" id="KW-1133">Transmembrane helix</keyword>
<dbReference type="GO" id="GO:0016020">
    <property type="term" value="C:membrane"/>
    <property type="evidence" value="ECO:0007669"/>
    <property type="project" value="UniProtKB-SubCell"/>
</dbReference>
<protein>
    <submittedName>
        <fullName evidence="9">Uncharacterized protein</fullName>
    </submittedName>
</protein>
<dbReference type="Proteomes" id="UP000238479">
    <property type="component" value="Chromosome 6"/>
</dbReference>
<comment type="subcellular location">
    <subcellularLocation>
        <location evidence="1">Membrane</location>
        <topology evidence="1">Multi-pass membrane protein</topology>
    </subcellularLocation>
</comment>
<evidence type="ECO:0000256" key="5">
    <source>
        <dbReference type="ARBA" id="ARBA00022989"/>
    </source>
</evidence>
<dbReference type="PANTHER" id="PTHR31942">
    <property type="entry name" value="MLO-LIKE PROTEIN 1"/>
    <property type="match status" value="1"/>
</dbReference>
<dbReference type="GO" id="GO:0006952">
    <property type="term" value="P:defense response"/>
    <property type="evidence" value="ECO:0007669"/>
    <property type="project" value="UniProtKB-KW"/>
</dbReference>
<evidence type="ECO:0000256" key="6">
    <source>
        <dbReference type="ARBA" id="ARBA00023136"/>
    </source>
</evidence>
<evidence type="ECO:0000256" key="7">
    <source>
        <dbReference type="ARBA" id="ARBA00023265"/>
    </source>
</evidence>
<dbReference type="Gramene" id="PRQ23744">
    <property type="protein sequence ID" value="PRQ23744"/>
    <property type="gene ID" value="RchiOBHm_Chr6g0264741"/>
</dbReference>
<proteinExistence type="inferred from homology"/>
<comment type="similarity">
    <text evidence="2">Belongs to the MLO family.</text>
</comment>
<keyword evidence="4" id="KW-0611">Plant defense</keyword>
<evidence type="ECO:0000256" key="3">
    <source>
        <dbReference type="ARBA" id="ARBA00022692"/>
    </source>
</evidence>
<comment type="caution">
    <text evidence="9">The sequence shown here is derived from an EMBL/GenBank/DDBJ whole genome shotgun (WGS) entry which is preliminary data.</text>
</comment>
<sequence length="116" mass="12270">MAGGGGAGSRELDQTPTWAVAGVCFSIILISIVLEKVLHLVGHLMVLGFVSLLLTFFQKHIAEICISEGFADTMLPCPYRNGPDNHGGGDKGGGGGGHRRHLWCEQEGRILAGGTW</sequence>
<dbReference type="STRING" id="74649.A0A2P6PP93"/>
<keyword evidence="10" id="KW-1185">Reference proteome</keyword>
<evidence type="ECO:0000256" key="1">
    <source>
        <dbReference type="ARBA" id="ARBA00004141"/>
    </source>
</evidence>
<evidence type="ECO:0000256" key="8">
    <source>
        <dbReference type="SAM" id="Phobius"/>
    </source>
</evidence>
<evidence type="ECO:0000313" key="9">
    <source>
        <dbReference type="EMBL" id="PRQ23744.1"/>
    </source>
</evidence>
<keyword evidence="3 8" id="KW-0812">Transmembrane</keyword>
<dbReference type="AlphaFoldDB" id="A0A2P6PP93"/>
<reference evidence="9 10" key="1">
    <citation type="journal article" date="2018" name="Nat. Genet.">
        <title>The Rosa genome provides new insights in the design of modern roses.</title>
        <authorList>
            <person name="Bendahmane M."/>
        </authorList>
    </citation>
    <scope>NUCLEOTIDE SEQUENCE [LARGE SCALE GENOMIC DNA]</scope>
    <source>
        <strain evidence="10">cv. Old Blush</strain>
    </source>
</reference>
<evidence type="ECO:0000256" key="2">
    <source>
        <dbReference type="ARBA" id="ARBA00006574"/>
    </source>
</evidence>
<name>A0A2P6PP93_ROSCH</name>
<dbReference type="EMBL" id="PDCK01000044">
    <property type="protein sequence ID" value="PRQ23744.1"/>
    <property type="molecule type" value="Genomic_DNA"/>
</dbReference>
<dbReference type="PANTHER" id="PTHR31942:SF53">
    <property type="entry name" value="MLO-LIKE PROTEIN 5-RELATED"/>
    <property type="match status" value="1"/>
</dbReference>
<dbReference type="InterPro" id="IPR004326">
    <property type="entry name" value="Mlo"/>
</dbReference>
<evidence type="ECO:0000256" key="4">
    <source>
        <dbReference type="ARBA" id="ARBA00022821"/>
    </source>
</evidence>
<dbReference type="Pfam" id="PF03094">
    <property type="entry name" value="Mlo"/>
    <property type="match status" value="1"/>
</dbReference>
<feature type="transmembrane region" description="Helical" evidence="8">
    <location>
        <begin position="17"/>
        <end position="34"/>
    </location>
</feature>
<keyword evidence="7" id="KW-0568">Pathogenesis-related protein</keyword>
<feature type="transmembrane region" description="Helical" evidence="8">
    <location>
        <begin position="40"/>
        <end position="57"/>
    </location>
</feature>
<gene>
    <name evidence="9" type="ORF">RchiOBHm_Chr6g0264741</name>
</gene>